<keyword evidence="5 12" id="KW-0067">ATP-binding</keyword>
<evidence type="ECO:0000256" key="5">
    <source>
        <dbReference type="ARBA" id="ARBA00022840"/>
    </source>
</evidence>
<dbReference type="EMBL" id="CABPSB010000027">
    <property type="protein sequence ID" value="VVE53114.1"/>
    <property type="molecule type" value="Genomic_DNA"/>
</dbReference>
<dbReference type="PANTHER" id="PTHR11070">
    <property type="entry name" value="UVRD / RECB / PCRA DNA HELICASE FAMILY MEMBER"/>
    <property type="match status" value="1"/>
</dbReference>
<sequence>MPDLLANLNPEQLAAVTLPDEPALILAGAGSGKTRVLTTRIAWLIQQGHVGPAGILAVTFTNKAAKEMQARLGAMLPISTRAMWIGTFHGLCNRMLRAHFRDAGLPQSFQILDQSDQLSAIKRMMKAANVDDEKFPPKNLQYFINNAKEQGLRPHEVEANDAFNQKFVELYASYQEQCQREGVVDFAELLLRCFELLKHNEPLRVHYQSRFRHILVDEFQDTNKLQYAWLKMLAGANAAVFAVGDDDQSIYAFRGANVGNMADFEREFRVRHLIKLEQNYRSHGNILDAANALISNNARRLGKNLRTDAGHGEPIRVYEAATDLQEASWLVEEIKALVAQGLSRQDVAILYRSNAQSRVMEHALVGAGIAYRVYGGLRFFERQEVKHALAYLRLIENPNDDTAFVRVVNFPTRGIGARSLEQLADAARLYNCSMYAAVPYMTGKAGTNLLAFVRMIEQMRHDTERLTLPEVVTHVIDASGLIAHYQTEKEGQDRIENLQELVHAATAFIAEEGYGLDAPARLIALRPALPGAPDVLASPDGVVDADTPVEMTPLAGFLSHASLEAGDNQAEAGQDAVQLMTVHAAKGLEFTAVFVTGLEEGLFPHENSALELDGLEEERRLMYVAITRAKERLYLSFTQSRMLHGQTRYNVRSRFFDEIPETVLKFLTPRAQPGARLGQAEPAWGRDWFARPQTSAPKDEWAATKPEKALADRSRASETGFKLGQGVFHTKFGEGKIIGLEGTGDEARAHVKFGRHGEKWLALAVAKLQPIE</sequence>
<dbReference type="InterPro" id="IPR000212">
    <property type="entry name" value="DNA_helicase_UvrD/REP"/>
</dbReference>
<dbReference type="GO" id="GO:0005524">
    <property type="term" value="F:ATP binding"/>
    <property type="evidence" value="ECO:0007669"/>
    <property type="project" value="UniProtKB-UniRule"/>
</dbReference>
<dbReference type="Gene3D" id="3.40.50.300">
    <property type="entry name" value="P-loop containing nucleotide triphosphate hydrolases"/>
    <property type="match status" value="3"/>
</dbReference>
<evidence type="ECO:0000256" key="4">
    <source>
        <dbReference type="ARBA" id="ARBA00022806"/>
    </source>
</evidence>
<evidence type="ECO:0000313" key="16">
    <source>
        <dbReference type="Proteomes" id="UP000406256"/>
    </source>
</evidence>
<dbReference type="GO" id="GO:0003677">
    <property type="term" value="F:DNA binding"/>
    <property type="evidence" value="ECO:0007669"/>
    <property type="project" value="UniProtKB-KW"/>
</dbReference>
<feature type="domain" description="UvrD-like helicase C-terminal" evidence="14">
    <location>
        <begin position="284"/>
        <end position="587"/>
    </location>
</feature>
<organism evidence="15 16">
    <name type="scientific">Pandoraea anhela</name>
    <dbReference type="NCBI Taxonomy" id="2508295"/>
    <lineage>
        <taxon>Bacteria</taxon>
        <taxon>Pseudomonadati</taxon>
        <taxon>Pseudomonadota</taxon>
        <taxon>Betaproteobacteria</taxon>
        <taxon>Burkholderiales</taxon>
        <taxon>Burkholderiaceae</taxon>
        <taxon>Pandoraea</taxon>
    </lineage>
</organism>
<dbReference type="PROSITE" id="PS51217">
    <property type="entry name" value="UVRD_HELICASE_CTER"/>
    <property type="match status" value="1"/>
</dbReference>
<dbReference type="GO" id="GO:0016887">
    <property type="term" value="F:ATP hydrolysis activity"/>
    <property type="evidence" value="ECO:0007669"/>
    <property type="project" value="RHEA"/>
</dbReference>
<dbReference type="Pfam" id="PF00580">
    <property type="entry name" value="UvrD-helicase"/>
    <property type="match status" value="1"/>
</dbReference>
<keyword evidence="6" id="KW-0238">DNA-binding</keyword>
<dbReference type="EC" id="5.6.2.4" evidence="9"/>
<evidence type="ECO:0000256" key="3">
    <source>
        <dbReference type="ARBA" id="ARBA00022801"/>
    </source>
</evidence>
<keyword evidence="2 12" id="KW-0547">Nucleotide-binding</keyword>
<reference evidence="15 16" key="1">
    <citation type="submission" date="2019-08" db="EMBL/GenBank/DDBJ databases">
        <authorList>
            <person name="Peeters C."/>
        </authorList>
    </citation>
    <scope>NUCLEOTIDE SEQUENCE [LARGE SCALE GENOMIC DNA]</scope>
    <source>
        <strain evidence="15 16">LMG 31108</strain>
    </source>
</reference>
<dbReference type="CDD" id="cd17932">
    <property type="entry name" value="DEXQc_UvrD"/>
    <property type="match status" value="1"/>
</dbReference>
<dbReference type="InterPro" id="IPR014016">
    <property type="entry name" value="UvrD-like_ATP-bd"/>
</dbReference>
<dbReference type="SUPFAM" id="SSF52540">
    <property type="entry name" value="P-loop containing nucleoside triphosphate hydrolases"/>
    <property type="match status" value="1"/>
</dbReference>
<evidence type="ECO:0000256" key="12">
    <source>
        <dbReference type="PROSITE-ProRule" id="PRU00560"/>
    </source>
</evidence>
<dbReference type="PROSITE" id="PS51198">
    <property type="entry name" value="UVRD_HELICASE_ATP_BIND"/>
    <property type="match status" value="1"/>
</dbReference>
<dbReference type="RefSeq" id="WP_150671289.1">
    <property type="nucleotide sequence ID" value="NZ_CABPSB010000027.1"/>
</dbReference>
<accession>A0A5E4YVZ9</accession>
<dbReference type="GO" id="GO:0009314">
    <property type="term" value="P:response to radiation"/>
    <property type="evidence" value="ECO:0007669"/>
    <property type="project" value="UniProtKB-ARBA"/>
</dbReference>
<evidence type="ECO:0000256" key="11">
    <source>
        <dbReference type="ARBA" id="ARBA00048988"/>
    </source>
</evidence>
<dbReference type="AlphaFoldDB" id="A0A5E4YVZ9"/>
<dbReference type="CDD" id="cd18807">
    <property type="entry name" value="SF1_C_UvrD"/>
    <property type="match status" value="1"/>
</dbReference>
<dbReference type="InterPro" id="IPR013986">
    <property type="entry name" value="DExx_box_DNA_helicase_dom_sf"/>
</dbReference>
<feature type="domain" description="UvrD-like helicase ATP-binding" evidence="13">
    <location>
        <begin position="6"/>
        <end position="283"/>
    </location>
</feature>
<evidence type="ECO:0000256" key="9">
    <source>
        <dbReference type="ARBA" id="ARBA00034808"/>
    </source>
</evidence>
<evidence type="ECO:0000313" key="15">
    <source>
        <dbReference type="EMBL" id="VVE53114.1"/>
    </source>
</evidence>
<comment type="catalytic activity">
    <reaction evidence="11">
        <text>ATP + H2O = ADP + phosphate + H(+)</text>
        <dbReference type="Rhea" id="RHEA:13065"/>
        <dbReference type="ChEBI" id="CHEBI:15377"/>
        <dbReference type="ChEBI" id="CHEBI:15378"/>
        <dbReference type="ChEBI" id="CHEBI:30616"/>
        <dbReference type="ChEBI" id="CHEBI:43474"/>
        <dbReference type="ChEBI" id="CHEBI:456216"/>
        <dbReference type="EC" id="5.6.2.4"/>
    </reaction>
</comment>
<dbReference type="OrthoDB" id="5905204at2"/>
<evidence type="ECO:0000256" key="10">
    <source>
        <dbReference type="ARBA" id="ARBA00034923"/>
    </source>
</evidence>
<dbReference type="GO" id="GO:0000725">
    <property type="term" value="P:recombinational repair"/>
    <property type="evidence" value="ECO:0007669"/>
    <property type="project" value="TreeGrafter"/>
</dbReference>
<keyword evidence="7" id="KW-0413">Isomerase</keyword>
<dbReference type="InterPro" id="IPR014017">
    <property type="entry name" value="DNA_helicase_UvrD-like_C"/>
</dbReference>
<dbReference type="GO" id="GO:0033202">
    <property type="term" value="C:DNA helicase complex"/>
    <property type="evidence" value="ECO:0007669"/>
    <property type="project" value="TreeGrafter"/>
</dbReference>
<keyword evidence="16" id="KW-1185">Reference proteome</keyword>
<evidence type="ECO:0000256" key="7">
    <source>
        <dbReference type="ARBA" id="ARBA00023235"/>
    </source>
</evidence>
<comment type="similarity">
    <text evidence="1">Belongs to the helicase family. UvrD subfamily.</text>
</comment>
<feature type="binding site" evidence="12">
    <location>
        <begin position="27"/>
        <end position="34"/>
    </location>
    <ligand>
        <name>ATP</name>
        <dbReference type="ChEBI" id="CHEBI:30616"/>
    </ligand>
</feature>
<dbReference type="GO" id="GO:0005829">
    <property type="term" value="C:cytosol"/>
    <property type="evidence" value="ECO:0007669"/>
    <property type="project" value="TreeGrafter"/>
</dbReference>
<evidence type="ECO:0000259" key="14">
    <source>
        <dbReference type="PROSITE" id="PS51217"/>
    </source>
</evidence>
<dbReference type="Gene3D" id="1.10.486.10">
    <property type="entry name" value="PCRA, domain 4"/>
    <property type="match status" value="2"/>
</dbReference>
<comment type="catalytic activity">
    <reaction evidence="8">
        <text>Couples ATP hydrolysis with the unwinding of duplex DNA by translocating in the 3'-5' direction.</text>
        <dbReference type="EC" id="5.6.2.4"/>
    </reaction>
</comment>
<keyword evidence="4 12" id="KW-0347">Helicase</keyword>
<evidence type="ECO:0000256" key="2">
    <source>
        <dbReference type="ARBA" id="ARBA00022741"/>
    </source>
</evidence>
<dbReference type="Proteomes" id="UP000406256">
    <property type="component" value="Unassembled WGS sequence"/>
</dbReference>
<dbReference type="PANTHER" id="PTHR11070:SF2">
    <property type="entry name" value="ATP-DEPENDENT DNA HELICASE SRS2"/>
    <property type="match status" value="1"/>
</dbReference>
<protein>
    <recommendedName>
        <fullName evidence="9">DNA 3'-5' helicase</fullName>
        <ecNumber evidence="9">5.6.2.4</ecNumber>
    </recommendedName>
    <alternativeName>
        <fullName evidence="10">DNA 3'-5' helicase II</fullName>
    </alternativeName>
</protein>
<dbReference type="Pfam" id="PF13361">
    <property type="entry name" value="UvrD_C"/>
    <property type="match status" value="1"/>
</dbReference>
<name>A0A5E4YVZ9_9BURK</name>
<evidence type="ECO:0000256" key="6">
    <source>
        <dbReference type="ARBA" id="ARBA00023125"/>
    </source>
</evidence>
<dbReference type="GO" id="GO:0043138">
    <property type="term" value="F:3'-5' DNA helicase activity"/>
    <property type="evidence" value="ECO:0007669"/>
    <property type="project" value="UniProtKB-EC"/>
</dbReference>
<evidence type="ECO:0000256" key="1">
    <source>
        <dbReference type="ARBA" id="ARBA00009922"/>
    </source>
</evidence>
<dbReference type="InterPro" id="IPR027417">
    <property type="entry name" value="P-loop_NTPase"/>
</dbReference>
<dbReference type="Gene3D" id="1.10.10.160">
    <property type="match status" value="1"/>
</dbReference>
<gene>
    <name evidence="15" type="ORF">PAN31108_04834</name>
</gene>
<keyword evidence="3 12" id="KW-0378">Hydrolase</keyword>
<dbReference type="FunFam" id="1.10.10.160:FF:000001">
    <property type="entry name" value="ATP-dependent DNA helicase"/>
    <property type="match status" value="1"/>
</dbReference>
<evidence type="ECO:0000256" key="8">
    <source>
        <dbReference type="ARBA" id="ARBA00034617"/>
    </source>
</evidence>
<evidence type="ECO:0000259" key="13">
    <source>
        <dbReference type="PROSITE" id="PS51198"/>
    </source>
</evidence>
<proteinExistence type="inferred from homology"/>